<dbReference type="PANTHER" id="PTHR11371:SF31">
    <property type="entry name" value="EXTRACELLULAR NUCLEASE"/>
    <property type="match status" value="1"/>
</dbReference>
<reference evidence="4 5" key="1">
    <citation type="submission" date="2023-06" db="EMBL/GenBank/DDBJ databases">
        <title>Genome sequence of Methanimicrococcus sp. At1.</title>
        <authorList>
            <person name="Protasov E."/>
            <person name="Platt K."/>
            <person name="Poehlein A."/>
            <person name="Daniel R."/>
            <person name="Brune A."/>
        </authorList>
    </citation>
    <scope>NUCLEOTIDE SEQUENCE [LARGE SCALE GENOMIC DNA]</scope>
    <source>
        <strain evidence="4 5">At1</strain>
    </source>
</reference>
<protein>
    <submittedName>
        <fullName evidence="4">Uncharacterized protein</fullName>
    </submittedName>
</protein>
<name>A0ABU3VMM2_9EURY</name>
<organism evidence="4 5">
    <name type="scientific">Methanimicrococcus hacksteinii</name>
    <dbReference type="NCBI Taxonomy" id="3028293"/>
    <lineage>
        <taxon>Archaea</taxon>
        <taxon>Methanobacteriati</taxon>
        <taxon>Methanobacteriota</taxon>
        <taxon>Stenosarchaea group</taxon>
        <taxon>Methanomicrobia</taxon>
        <taxon>Methanosarcinales</taxon>
        <taxon>Methanosarcinaceae</taxon>
        <taxon>Methanimicrococcus</taxon>
    </lineage>
</organism>
<evidence type="ECO:0000256" key="2">
    <source>
        <dbReference type="ARBA" id="ARBA00022801"/>
    </source>
</evidence>
<gene>
    <name evidence="4" type="ORF">MmiAt1_01890</name>
</gene>
<evidence type="ECO:0000313" key="5">
    <source>
        <dbReference type="Proteomes" id="UP001272052"/>
    </source>
</evidence>
<dbReference type="SMART" id="SM00476">
    <property type="entry name" value="DNaseIc"/>
    <property type="match status" value="1"/>
</dbReference>
<dbReference type="Proteomes" id="UP001272052">
    <property type="component" value="Unassembled WGS sequence"/>
</dbReference>
<dbReference type="PRINTS" id="PR00130">
    <property type="entry name" value="DNASEI"/>
</dbReference>
<dbReference type="SUPFAM" id="SSF56219">
    <property type="entry name" value="DNase I-like"/>
    <property type="match status" value="1"/>
</dbReference>
<evidence type="ECO:0000313" key="4">
    <source>
        <dbReference type="EMBL" id="MDV0444657.1"/>
    </source>
</evidence>
<dbReference type="InterPro" id="IPR016202">
    <property type="entry name" value="DNase_I"/>
</dbReference>
<dbReference type="Gene3D" id="3.60.10.10">
    <property type="entry name" value="Endonuclease/exonuclease/phosphatase"/>
    <property type="match status" value="1"/>
</dbReference>
<dbReference type="InterPro" id="IPR036691">
    <property type="entry name" value="Endo/exonu/phosph_ase_sf"/>
</dbReference>
<keyword evidence="2" id="KW-0378">Hydrolase</keyword>
<comment type="caution">
    <text evidence="4">The sequence shown here is derived from an EMBL/GenBank/DDBJ whole genome shotgun (WGS) entry which is preliminary data.</text>
</comment>
<proteinExistence type="predicted"/>
<keyword evidence="3" id="KW-1133">Transmembrane helix</keyword>
<keyword evidence="3" id="KW-0812">Transmembrane</keyword>
<keyword evidence="3" id="KW-0472">Membrane</keyword>
<evidence type="ECO:0000256" key="1">
    <source>
        <dbReference type="ARBA" id="ARBA00022722"/>
    </source>
</evidence>
<sequence length="315" mass="35919">MTRSFKYLICLIHSMDGKRNIIFLFLIILSSCLFISGCLDDGESENGSVDDSQVIRGATFYIDDYGEAKASDEEVVLMLAEIIRNFHIIGLQGISDPDSKAMDILIKEINNGTDENGKAYNYQYNLSDSVGLNSDSKEQYAYIYDRNVLYPSSIPRIYADNENAFNYDPYMIAFRSYAGQGDVLFIVLTIDENNTKQEIDALPQLIENVKIRYAGHENITIVGNLHSDRPYYDETSDSPLRSDDFVWIITNDMVTSTKGNYTYDRIIATSNLKNFYAGKAGVFNFTEEYNLTQEETEAISTHYPVYVEYYSSRPR</sequence>
<keyword evidence="5" id="KW-1185">Reference proteome</keyword>
<dbReference type="PROSITE" id="PS51257">
    <property type="entry name" value="PROKAR_LIPOPROTEIN"/>
    <property type="match status" value="1"/>
</dbReference>
<evidence type="ECO:0000256" key="3">
    <source>
        <dbReference type="SAM" id="Phobius"/>
    </source>
</evidence>
<dbReference type="PANTHER" id="PTHR11371">
    <property type="entry name" value="DEOXYRIBONUCLEASE"/>
    <property type="match status" value="1"/>
</dbReference>
<feature type="transmembrane region" description="Helical" evidence="3">
    <location>
        <begin position="21"/>
        <end position="37"/>
    </location>
</feature>
<accession>A0ABU3VMM2</accession>
<dbReference type="EMBL" id="JAWDKC010000006">
    <property type="protein sequence ID" value="MDV0444657.1"/>
    <property type="molecule type" value="Genomic_DNA"/>
</dbReference>
<keyword evidence="1" id="KW-0540">Nuclease</keyword>